<dbReference type="GO" id="GO:0005829">
    <property type="term" value="C:cytosol"/>
    <property type="evidence" value="ECO:0007669"/>
    <property type="project" value="TreeGrafter"/>
</dbReference>
<dbReference type="STRING" id="1121391.SAMN02745206_03383"/>
<dbReference type="InterPro" id="IPR006158">
    <property type="entry name" value="Cobalamin-bd"/>
</dbReference>
<dbReference type="SFLD" id="SFLDG01082">
    <property type="entry name" value="B12-binding_domain_containing"/>
    <property type="match status" value="1"/>
</dbReference>
<accession>A0A1M5HLB5</accession>
<feature type="domain" description="B12-binding" evidence="7">
    <location>
        <begin position="2"/>
        <end position="144"/>
    </location>
</feature>
<sequence>MKIALLQLPVPSHQTDYPSENIPLGPAYLAGYARTLPQSVAVELPPGDVLNEAGDAGLLDWLEGLRPHVVGFGCYVWNVERSIHLARRIKERHPETVVVFGGPEVNRDNDFLLGHPFFDYGVVGEGEQTFAELMQALSAPGADMTAIGGLLLRHEGRWIATAPRPLLASLDAIPSPYLEGTLGPSAAGTVILETVRGCPYRCAYCYYHKSYPRPRPFALERIRRELFWAAEQGVEEVYFLDPCFARRPNLEALIRAMEEARALFPLRFQAELNAEDCTDDRIGRLARAGLQQVEVGLQSINPRALAAVGRRFDRDRFVHSVRRMRREGMSVMVDIMVGLPHDTVEDVKRAVDFVAEKDLFDELSLYPLSVLPGTNLRRKARELGIRYLPEPPYYVLSTPHMSSDDIRHAFEYADRATGIDFFPVEVPQAALRPEAPSDPRRRAFPGTEHPGNTLTVHLETADDLSGPGGHALAEALERNPHTLLTLVVDENHLDWEKIHAWAARLLSGRSHVMDREYFSTLDPLRSVQLLVRFAAPGGSHVLLRIPLRPHPIEAEGESSGEFPDTSRQAWVGFPPDFPEEEEDAFLERIWQRCPPHIRRLRIGELN</sequence>
<dbReference type="RefSeq" id="WP_073041606.1">
    <property type="nucleotide sequence ID" value="NZ_FQVB01000046.1"/>
</dbReference>
<evidence type="ECO:0000256" key="5">
    <source>
        <dbReference type="ARBA" id="ARBA00023014"/>
    </source>
</evidence>
<proteinExistence type="predicted"/>
<evidence type="ECO:0000256" key="4">
    <source>
        <dbReference type="ARBA" id="ARBA00023004"/>
    </source>
</evidence>
<dbReference type="Proteomes" id="UP000184076">
    <property type="component" value="Unassembled WGS sequence"/>
</dbReference>
<dbReference type="InterPro" id="IPR023404">
    <property type="entry name" value="rSAM_horseshoe"/>
</dbReference>
<evidence type="ECO:0000313" key="10">
    <source>
        <dbReference type="Proteomes" id="UP000184076"/>
    </source>
</evidence>
<dbReference type="InterPro" id="IPR034466">
    <property type="entry name" value="Methyltransferase_Class_B"/>
</dbReference>
<organism evidence="9 10">
    <name type="scientific">Desulfacinum infernum DSM 9756</name>
    <dbReference type="NCBI Taxonomy" id="1121391"/>
    <lineage>
        <taxon>Bacteria</taxon>
        <taxon>Pseudomonadati</taxon>
        <taxon>Thermodesulfobacteriota</taxon>
        <taxon>Syntrophobacteria</taxon>
        <taxon>Syntrophobacterales</taxon>
        <taxon>Syntrophobacteraceae</taxon>
        <taxon>Desulfacinum</taxon>
    </lineage>
</organism>
<evidence type="ECO:0000259" key="7">
    <source>
        <dbReference type="PROSITE" id="PS51332"/>
    </source>
</evidence>
<dbReference type="OrthoDB" id="9762608at2"/>
<dbReference type="CDD" id="cd02068">
    <property type="entry name" value="radical_SAM_B12_BD"/>
    <property type="match status" value="1"/>
</dbReference>
<evidence type="ECO:0000256" key="3">
    <source>
        <dbReference type="ARBA" id="ARBA00022723"/>
    </source>
</evidence>
<keyword evidence="4" id="KW-0408">Iron</keyword>
<dbReference type="SMART" id="SM00729">
    <property type="entry name" value="Elp3"/>
    <property type="match status" value="1"/>
</dbReference>
<dbReference type="Pfam" id="PF02310">
    <property type="entry name" value="B12-binding"/>
    <property type="match status" value="1"/>
</dbReference>
<dbReference type="AlphaFoldDB" id="A0A1M5HLB5"/>
<evidence type="ECO:0000259" key="8">
    <source>
        <dbReference type="PROSITE" id="PS51918"/>
    </source>
</evidence>
<dbReference type="GO" id="GO:0046872">
    <property type="term" value="F:metal ion binding"/>
    <property type="evidence" value="ECO:0007669"/>
    <property type="project" value="UniProtKB-KW"/>
</dbReference>
<dbReference type="SFLD" id="SFLDG01123">
    <property type="entry name" value="methyltransferase_(Class_B)"/>
    <property type="match status" value="1"/>
</dbReference>
<dbReference type="Gene3D" id="3.40.50.280">
    <property type="entry name" value="Cobalamin-binding domain"/>
    <property type="match status" value="1"/>
</dbReference>
<comment type="cofactor">
    <cofactor evidence="1">
        <name>[4Fe-4S] cluster</name>
        <dbReference type="ChEBI" id="CHEBI:49883"/>
    </cofactor>
</comment>
<keyword evidence="2" id="KW-0949">S-adenosyl-L-methionine</keyword>
<evidence type="ECO:0000256" key="2">
    <source>
        <dbReference type="ARBA" id="ARBA00022691"/>
    </source>
</evidence>
<feature type="domain" description="Radical SAM core" evidence="8">
    <location>
        <begin position="184"/>
        <end position="407"/>
    </location>
</feature>
<dbReference type="InterPro" id="IPR051198">
    <property type="entry name" value="BchE-like"/>
</dbReference>
<keyword evidence="5" id="KW-0411">Iron-sulfur</keyword>
<dbReference type="GO" id="GO:0051539">
    <property type="term" value="F:4 iron, 4 sulfur cluster binding"/>
    <property type="evidence" value="ECO:0007669"/>
    <property type="project" value="UniProtKB-KW"/>
</dbReference>
<reference evidence="10" key="1">
    <citation type="submission" date="2016-11" db="EMBL/GenBank/DDBJ databases">
        <authorList>
            <person name="Varghese N."/>
            <person name="Submissions S."/>
        </authorList>
    </citation>
    <scope>NUCLEOTIDE SEQUENCE [LARGE SCALE GENOMIC DNA]</scope>
    <source>
        <strain evidence="10">DSM 9756</strain>
    </source>
</reference>
<dbReference type="GO" id="GO:0031419">
    <property type="term" value="F:cobalamin binding"/>
    <property type="evidence" value="ECO:0007669"/>
    <property type="project" value="InterPro"/>
</dbReference>
<evidence type="ECO:0000256" key="6">
    <source>
        <dbReference type="SAM" id="MobiDB-lite"/>
    </source>
</evidence>
<dbReference type="PANTHER" id="PTHR43409:SF16">
    <property type="entry name" value="SLR0320 PROTEIN"/>
    <property type="match status" value="1"/>
</dbReference>
<dbReference type="GO" id="GO:0003824">
    <property type="term" value="F:catalytic activity"/>
    <property type="evidence" value="ECO:0007669"/>
    <property type="project" value="InterPro"/>
</dbReference>
<dbReference type="PANTHER" id="PTHR43409">
    <property type="entry name" value="ANAEROBIC MAGNESIUM-PROTOPORPHYRIN IX MONOMETHYL ESTER CYCLASE-RELATED"/>
    <property type="match status" value="1"/>
</dbReference>
<dbReference type="Pfam" id="PF04055">
    <property type="entry name" value="Radical_SAM"/>
    <property type="match status" value="1"/>
</dbReference>
<dbReference type="InterPro" id="IPR006638">
    <property type="entry name" value="Elp3/MiaA/NifB-like_rSAM"/>
</dbReference>
<evidence type="ECO:0000313" key="9">
    <source>
        <dbReference type="EMBL" id="SHG16688.1"/>
    </source>
</evidence>
<dbReference type="SUPFAM" id="SSF102114">
    <property type="entry name" value="Radical SAM enzymes"/>
    <property type="match status" value="1"/>
</dbReference>
<gene>
    <name evidence="9" type="ORF">SAMN02745206_03383</name>
</gene>
<dbReference type="CDD" id="cd01335">
    <property type="entry name" value="Radical_SAM"/>
    <property type="match status" value="1"/>
</dbReference>
<dbReference type="PROSITE" id="PS51918">
    <property type="entry name" value="RADICAL_SAM"/>
    <property type="match status" value="1"/>
</dbReference>
<protein>
    <submittedName>
        <fullName evidence="9">Radical SAM superfamily enzyme YgiQ, UPF0313 family</fullName>
    </submittedName>
</protein>
<dbReference type="EMBL" id="FQVB01000046">
    <property type="protein sequence ID" value="SHG16688.1"/>
    <property type="molecule type" value="Genomic_DNA"/>
</dbReference>
<dbReference type="InterPro" id="IPR007197">
    <property type="entry name" value="rSAM"/>
</dbReference>
<dbReference type="SFLD" id="SFLDS00029">
    <property type="entry name" value="Radical_SAM"/>
    <property type="match status" value="1"/>
</dbReference>
<dbReference type="Gene3D" id="3.80.30.20">
    <property type="entry name" value="tm_1862 like domain"/>
    <property type="match status" value="1"/>
</dbReference>
<keyword evidence="3" id="KW-0479">Metal-binding</keyword>
<dbReference type="PROSITE" id="PS51332">
    <property type="entry name" value="B12_BINDING"/>
    <property type="match status" value="1"/>
</dbReference>
<feature type="region of interest" description="Disordered" evidence="6">
    <location>
        <begin position="432"/>
        <end position="452"/>
    </location>
</feature>
<name>A0A1M5HLB5_9BACT</name>
<keyword evidence="10" id="KW-1185">Reference proteome</keyword>
<dbReference type="InterPro" id="IPR058240">
    <property type="entry name" value="rSAM_sf"/>
</dbReference>
<evidence type="ECO:0000256" key="1">
    <source>
        <dbReference type="ARBA" id="ARBA00001966"/>
    </source>
</evidence>